<reference evidence="1 2" key="1">
    <citation type="journal article" date="2016" name="Nat. Commun.">
        <title>Ectomycorrhizal ecology is imprinted in the genome of the dominant symbiotic fungus Cenococcum geophilum.</title>
        <authorList>
            <consortium name="DOE Joint Genome Institute"/>
            <person name="Peter M."/>
            <person name="Kohler A."/>
            <person name="Ohm R.A."/>
            <person name="Kuo A."/>
            <person name="Krutzmann J."/>
            <person name="Morin E."/>
            <person name="Arend M."/>
            <person name="Barry K.W."/>
            <person name="Binder M."/>
            <person name="Choi C."/>
            <person name="Clum A."/>
            <person name="Copeland A."/>
            <person name="Grisel N."/>
            <person name="Haridas S."/>
            <person name="Kipfer T."/>
            <person name="LaButti K."/>
            <person name="Lindquist E."/>
            <person name="Lipzen A."/>
            <person name="Maire R."/>
            <person name="Meier B."/>
            <person name="Mihaltcheva S."/>
            <person name="Molinier V."/>
            <person name="Murat C."/>
            <person name="Poggeler S."/>
            <person name="Quandt C.A."/>
            <person name="Sperisen C."/>
            <person name="Tritt A."/>
            <person name="Tisserant E."/>
            <person name="Crous P.W."/>
            <person name="Henrissat B."/>
            <person name="Nehls U."/>
            <person name="Egli S."/>
            <person name="Spatafora J.W."/>
            <person name="Grigoriev I.V."/>
            <person name="Martin F.M."/>
        </authorList>
    </citation>
    <scope>NUCLEOTIDE SEQUENCE [LARGE SCALE GENOMIC DNA]</scope>
    <source>
        <strain evidence="1 2">CBS 207.34</strain>
    </source>
</reference>
<sequence length="143" mass="15679">MITREQCLDILGLVASTGGRMVGLPSWVPDWTAQFRGSPLPKRRWTQDENHAWLSESVYHVSRALSPTITVNTTLDEGILHCQGIIIDEIASTSSEITPANRSVFEDFLTSLGGRSTPYVAGGNMLTAFEHTLCADARITESE</sequence>
<dbReference type="AlphaFoldDB" id="A0A8E2JZY9"/>
<evidence type="ECO:0000313" key="2">
    <source>
        <dbReference type="Proteomes" id="UP000250140"/>
    </source>
</evidence>
<dbReference type="EMBL" id="KV748471">
    <property type="protein sequence ID" value="OCL15229.1"/>
    <property type="molecule type" value="Genomic_DNA"/>
</dbReference>
<organism evidence="1 2">
    <name type="scientific">Glonium stellatum</name>
    <dbReference type="NCBI Taxonomy" id="574774"/>
    <lineage>
        <taxon>Eukaryota</taxon>
        <taxon>Fungi</taxon>
        <taxon>Dikarya</taxon>
        <taxon>Ascomycota</taxon>
        <taxon>Pezizomycotina</taxon>
        <taxon>Dothideomycetes</taxon>
        <taxon>Pleosporomycetidae</taxon>
        <taxon>Gloniales</taxon>
        <taxon>Gloniaceae</taxon>
        <taxon>Glonium</taxon>
    </lineage>
</organism>
<proteinExistence type="predicted"/>
<accession>A0A8E2JZY9</accession>
<dbReference type="OrthoDB" id="2157530at2759"/>
<evidence type="ECO:0000313" key="1">
    <source>
        <dbReference type="EMBL" id="OCL15229.1"/>
    </source>
</evidence>
<dbReference type="Proteomes" id="UP000250140">
    <property type="component" value="Unassembled WGS sequence"/>
</dbReference>
<protein>
    <submittedName>
        <fullName evidence="1">Uncharacterized protein</fullName>
    </submittedName>
</protein>
<name>A0A8E2JZY9_9PEZI</name>
<gene>
    <name evidence="1" type="ORF">AOQ84DRAFT_351133</name>
</gene>
<keyword evidence="2" id="KW-1185">Reference proteome</keyword>